<comment type="caution">
    <text evidence="3">The sequence shown here is derived from an EMBL/GenBank/DDBJ whole genome shotgun (WGS) entry which is preliminary data.</text>
</comment>
<protein>
    <recommendedName>
        <fullName evidence="5">RxLR effector protein</fullName>
    </recommendedName>
</protein>
<dbReference type="RefSeq" id="XP_067819539.1">
    <property type="nucleotide sequence ID" value="XM_067958998.1"/>
</dbReference>
<feature type="transmembrane region" description="Helical" evidence="1">
    <location>
        <begin position="151"/>
        <end position="170"/>
    </location>
</feature>
<gene>
    <name evidence="3" type="ORF">CCR75_000893</name>
</gene>
<name>A0A976FNF6_BRELC</name>
<dbReference type="AlphaFoldDB" id="A0A976FNF6"/>
<keyword evidence="2" id="KW-0732">Signal</keyword>
<evidence type="ECO:0000313" key="4">
    <source>
        <dbReference type="Proteomes" id="UP000294530"/>
    </source>
</evidence>
<keyword evidence="1" id="KW-0472">Membrane</keyword>
<organism evidence="3 4">
    <name type="scientific">Bremia lactucae</name>
    <name type="common">Lettuce downy mildew</name>
    <dbReference type="NCBI Taxonomy" id="4779"/>
    <lineage>
        <taxon>Eukaryota</taxon>
        <taxon>Sar</taxon>
        <taxon>Stramenopiles</taxon>
        <taxon>Oomycota</taxon>
        <taxon>Peronosporomycetes</taxon>
        <taxon>Peronosporales</taxon>
        <taxon>Peronosporaceae</taxon>
        <taxon>Bremia</taxon>
    </lineage>
</organism>
<dbReference type="GeneID" id="94344669"/>
<feature type="signal peptide" evidence="2">
    <location>
        <begin position="1"/>
        <end position="18"/>
    </location>
</feature>
<feature type="chain" id="PRO_5038115692" description="RxLR effector protein" evidence="2">
    <location>
        <begin position="19"/>
        <end position="173"/>
    </location>
</feature>
<dbReference type="KEGG" id="blac:94344669"/>
<sequence length="173" mass="19385">MQLSTFVVLSLIPSLLVAGRVAAPVSGRRALVSSANTRRRLAASEENTDERTMFTNMFSRSKTPAAFDTALVKHPEFAKAYNALKDDSDFDHAFKLFKEKPKVIDDLMKDVEKFMVSMNGKPIDVKQLGKLAITFTEKNPKLFRKASMLKVYLLSVIIFIIVIASIKYVTSPH</sequence>
<keyword evidence="1" id="KW-1133">Transmembrane helix</keyword>
<reference evidence="3 4" key="1">
    <citation type="journal article" date="2021" name="Genome Biol.">
        <title>AFLAP: assembly-free linkage analysis pipeline using k-mers from genome sequencing data.</title>
        <authorList>
            <person name="Fletcher K."/>
            <person name="Zhang L."/>
            <person name="Gil J."/>
            <person name="Han R."/>
            <person name="Cavanaugh K."/>
            <person name="Michelmore R."/>
        </authorList>
    </citation>
    <scope>NUCLEOTIDE SEQUENCE [LARGE SCALE GENOMIC DNA]</scope>
    <source>
        <strain evidence="3 4">SF5</strain>
    </source>
</reference>
<evidence type="ECO:0000313" key="3">
    <source>
        <dbReference type="EMBL" id="TDH70040.1"/>
    </source>
</evidence>
<accession>A0A976FNF6</accession>
<dbReference type="Proteomes" id="UP000294530">
    <property type="component" value="Unassembled WGS sequence"/>
</dbReference>
<evidence type="ECO:0000256" key="1">
    <source>
        <dbReference type="SAM" id="Phobius"/>
    </source>
</evidence>
<proteinExistence type="predicted"/>
<dbReference type="EMBL" id="SHOA02000019">
    <property type="protein sequence ID" value="TDH70040.1"/>
    <property type="molecule type" value="Genomic_DNA"/>
</dbReference>
<keyword evidence="4" id="KW-1185">Reference proteome</keyword>
<evidence type="ECO:0000256" key="2">
    <source>
        <dbReference type="SAM" id="SignalP"/>
    </source>
</evidence>
<keyword evidence="1" id="KW-0812">Transmembrane</keyword>
<evidence type="ECO:0008006" key="5">
    <source>
        <dbReference type="Google" id="ProtNLM"/>
    </source>
</evidence>